<dbReference type="AlphaFoldDB" id="A0A9W8U530"/>
<dbReference type="EMBL" id="JAPDHF010000023">
    <property type="protein sequence ID" value="KAJ4004762.1"/>
    <property type="molecule type" value="Genomic_DNA"/>
</dbReference>
<gene>
    <name evidence="1" type="ORF">NW766_011496</name>
</gene>
<accession>A0A9W8U530</accession>
<evidence type="ECO:0000313" key="2">
    <source>
        <dbReference type="Proteomes" id="UP001152130"/>
    </source>
</evidence>
<name>A0A9W8U530_9HYPO</name>
<sequence length="300" mass="35310">MSQDEVVITALHRDLRCKYEKHFQTIEKVWSLANQAKRQQLFQGCTHPLYEPEQDWNVADITEDKDLFLRMLTWRATSTLENQFHWGLHWARGGDIEAADQEQLEQWMKCPSYHEGTYTYIQDDFYGETFDVEAKLMDDCTRTGYSPKLTGLMRRWNLMPYRLVSVVLRRQVNILYCLNALVDKVLDTEKAQCLEKSARYAEEDRTPTLDGLIASAEGYKTHYQTCLYRFYIDTRFLSQCVRDQLDSRPDRTCHLRRSDQQYLAGPIGRDIFDATYTKVRSLAFWRSVRELLALYSTGGN</sequence>
<proteinExistence type="predicted"/>
<evidence type="ECO:0000313" key="1">
    <source>
        <dbReference type="EMBL" id="KAJ4004762.1"/>
    </source>
</evidence>
<reference evidence="1" key="1">
    <citation type="submission" date="2022-10" db="EMBL/GenBank/DDBJ databases">
        <title>Fusarium specimens isolated from Avocado Roots.</title>
        <authorList>
            <person name="Stajich J."/>
            <person name="Roper C."/>
            <person name="Heimlech-Rivalta G."/>
        </authorList>
    </citation>
    <scope>NUCLEOTIDE SEQUENCE</scope>
    <source>
        <strain evidence="1">CF00143</strain>
    </source>
</reference>
<organism evidence="1 2">
    <name type="scientific">Fusarium irregulare</name>
    <dbReference type="NCBI Taxonomy" id="2494466"/>
    <lineage>
        <taxon>Eukaryota</taxon>
        <taxon>Fungi</taxon>
        <taxon>Dikarya</taxon>
        <taxon>Ascomycota</taxon>
        <taxon>Pezizomycotina</taxon>
        <taxon>Sordariomycetes</taxon>
        <taxon>Hypocreomycetidae</taxon>
        <taxon>Hypocreales</taxon>
        <taxon>Nectriaceae</taxon>
        <taxon>Fusarium</taxon>
        <taxon>Fusarium incarnatum-equiseti species complex</taxon>
    </lineage>
</organism>
<protein>
    <submittedName>
        <fullName evidence="1">Uncharacterized protein</fullName>
    </submittedName>
</protein>
<dbReference type="OrthoDB" id="2922289at2759"/>
<dbReference type="Proteomes" id="UP001152130">
    <property type="component" value="Unassembled WGS sequence"/>
</dbReference>
<keyword evidence="2" id="KW-1185">Reference proteome</keyword>
<comment type="caution">
    <text evidence="1">The sequence shown here is derived from an EMBL/GenBank/DDBJ whole genome shotgun (WGS) entry which is preliminary data.</text>
</comment>